<accession>A0A9N7YWA2</accession>
<dbReference type="AlphaFoldDB" id="A0A9N7YWA2"/>
<organism evidence="2 3">
    <name type="scientific">Pleuronectes platessa</name>
    <name type="common">European plaice</name>
    <dbReference type="NCBI Taxonomy" id="8262"/>
    <lineage>
        <taxon>Eukaryota</taxon>
        <taxon>Metazoa</taxon>
        <taxon>Chordata</taxon>
        <taxon>Craniata</taxon>
        <taxon>Vertebrata</taxon>
        <taxon>Euteleostomi</taxon>
        <taxon>Actinopterygii</taxon>
        <taxon>Neopterygii</taxon>
        <taxon>Teleostei</taxon>
        <taxon>Neoteleostei</taxon>
        <taxon>Acanthomorphata</taxon>
        <taxon>Carangaria</taxon>
        <taxon>Pleuronectiformes</taxon>
        <taxon>Pleuronectoidei</taxon>
        <taxon>Pleuronectidae</taxon>
        <taxon>Pleuronectes</taxon>
    </lineage>
</organism>
<reference evidence="2" key="1">
    <citation type="submission" date="2020-03" db="EMBL/GenBank/DDBJ databases">
        <authorList>
            <person name="Weist P."/>
        </authorList>
    </citation>
    <scope>NUCLEOTIDE SEQUENCE</scope>
</reference>
<dbReference type="EMBL" id="CADEAL010002813">
    <property type="protein sequence ID" value="CAB1442297.1"/>
    <property type="molecule type" value="Genomic_DNA"/>
</dbReference>
<keyword evidence="3" id="KW-1185">Reference proteome</keyword>
<comment type="caution">
    <text evidence="2">The sequence shown here is derived from an EMBL/GenBank/DDBJ whole genome shotgun (WGS) entry which is preliminary data.</text>
</comment>
<evidence type="ECO:0000256" key="1">
    <source>
        <dbReference type="SAM" id="MobiDB-lite"/>
    </source>
</evidence>
<gene>
    <name evidence="2" type="ORF">PLEPLA_LOCUS29978</name>
</gene>
<feature type="region of interest" description="Disordered" evidence="1">
    <location>
        <begin position="1"/>
        <end position="31"/>
    </location>
</feature>
<sequence length="261" mass="27637">MYPPPTRSGLSTAREPGDAGRNVGKPGGKGTDLGRGLLAASATGYVSETASGVSLQDLIVSRTSGSLSSRLNRTLRAGGAAAAVVGALNLQTSVDSGKPLAACTTEAVPLLTDQTSGIPLLATFINTQLQQGSSSPDTIVFPLKGRPLSGEQQQTGVETVTEACLTAERRRLDSLDPLTSPILHLMSQAMREKKRGGLRWRRRSSSLHGFVPVTPEAEAPRCVKAASRCFSLRCDRHKVLTWEWMGASCYLRLGAALKRPV</sequence>
<protein>
    <submittedName>
        <fullName evidence="2">Uncharacterized protein</fullName>
    </submittedName>
</protein>
<evidence type="ECO:0000313" key="3">
    <source>
        <dbReference type="Proteomes" id="UP001153269"/>
    </source>
</evidence>
<proteinExistence type="predicted"/>
<evidence type="ECO:0000313" key="2">
    <source>
        <dbReference type="EMBL" id="CAB1442297.1"/>
    </source>
</evidence>
<dbReference type="Proteomes" id="UP001153269">
    <property type="component" value="Unassembled WGS sequence"/>
</dbReference>
<name>A0A9N7YWA2_PLEPL</name>